<accession>A0A445GVW1</accession>
<dbReference type="Proteomes" id="UP000289340">
    <property type="component" value="Chromosome 15"/>
</dbReference>
<dbReference type="PANTHER" id="PTHR36617">
    <property type="entry name" value="PROTEIN, PUTATIVE-RELATED"/>
    <property type="match status" value="1"/>
</dbReference>
<protein>
    <submittedName>
        <fullName evidence="2">Putative ribonuclease H protein</fullName>
    </submittedName>
</protein>
<dbReference type="PANTHER" id="PTHR36617:SF11">
    <property type="entry name" value="PROTEIN, PUTATIVE-RELATED"/>
    <property type="match status" value="1"/>
</dbReference>
<comment type="caution">
    <text evidence="2">The sequence shown here is derived from an EMBL/GenBank/DDBJ whole genome shotgun (WGS) entry which is preliminary data.</text>
</comment>
<evidence type="ECO:0000313" key="2">
    <source>
        <dbReference type="EMBL" id="RZB65322.1"/>
    </source>
</evidence>
<name>A0A445GVW1_GLYSO</name>
<keyword evidence="3" id="KW-1185">Reference proteome</keyword>
<proteinExistence type="predicted"/>
<feature type="domain" description="Reverse transcriptase zinc-binding" evidence="1">
    <location>
        <begin position="335"/>
        <end position="423"/>
    </location>
</feature>
<evidence type="ECO:0000259" key="1">
    <source>
        <dbReference type="Pfam" id="PF13966"/>
    </source>
</evidence>
<organism evidence="2 3">
    <name type="scientific">Glycine soja</name>
    <name type="common">Wild soybean</name>
    <dbReference type="NCBI Taxonomy" id="3848"/>
    <lineage>
        <taxon>Eukaryota</taxon>
        <taxon>Viridiplantae</taxon>
        <taxon>Streptophyta</taxon>
        <taxon>Embryophyta</taxon>
        <taxon>Tracheophyta</taxon>
        <taxon>Spermatophyta</taxon>
        <taxon>Magnoliopsida</taxon>
        <taxon>eudicotyledons</taxon>
        <taxon>Gunneridae</taxon>
        <taxon>Pentapetalae</taxon>
        <taxon>rosids</taxon>
        <taxon>fabids</taxon>
        <taxon>Fabales</taxon>
        <taxon>Fabaceae</taxon>
        <taxon>Papilionoideae</taxon>
        <taxon>50 kb inversion clade</taxon>
        <taxon>NPAAA clade</taxon>
        <taxon>indigoferoid/millettioid clade</taxon>
        <taxon>Phaseoleae</taxon>
        <taxon>Glycine</taxon>
        <taxon>Glycine subgen. Soja</taxon>
    </lineage>
</organism>
<reference evidence="2 3" key="1">
    <citation type="submission" date="2018-09" db="EMBL/GenBank/DDBJ databases">
        <title>A high-quality reference genome of wild soybean provides a powerful tool to mine soybean genomes.</title>
        <authorList>
            <person name="Xie M."/>
            <person name="Chung C.Y.L."/>
            <person name="Li M.-W."/>
            <person name="Wong F.-L."/>
            <person name="Chan T.-F."/>
            <person name="Lam H.-M."/>
        </authorList>
    </citation>
    <scope>NUCLEOTIDE SEQUENCE [LARGE SCALE GENOMIC DNA]</scope>
    <source>
        <strain evidence="3">cv. W05</strain>
        <tissue evidence="2">Hypocotyl of etiolated seedlings</tissue>
    </source>
</reference>
<gene>
    <name evidence="2" type="ORF">D0Y65_041392</name>
</gene>
<dbReference type="AlphaFoldDB" id="A0A445GVW1"/>
<dbReference type="EMBL" id="QZWG01000015">
    <property type="protein sequence ID" value="RZB65322.1"/>
    <property type="molecule type" value="Genomic_DNA"/>
</dbReference>
<sequence>MTTWWEVPMLPMTHSRPLRLLHLLMHSLRVWFSPYVPLSPSFGFFHYVSLSHSVWVSLWVTLSLWVSLSHSSQCIPSQHILREIKSKSQLATGSTANGYSTNQNERSFSSLEGLGRVPLKVADKLVTIQRRFLWGGGSDHRKIAWVKWRMVCLPKDKGGLGIKDIKTFNTALLAKWRWEMFQQPGEPWARILVSKYGGWRSLEEGKTGGHDSIWWKDIISTHNLQQNRALMRETEWRLGCGDKCRFWEDCWVDNDVPLKLKYPRLYQISSQQQQTIMQMGSFSGAVWEWQLNWRRPLFDNEIAMADDFIGKIAQQEILPHRPDFWWWKPDPGGKFSSKSAYGLLWGDIMESNQEVVFKELWKLKIPPKASVFAWRLIKDRLPTKLNLNRRQVAVSDTMCPFCRSHEEDAAHLFFNCSKILPLWWESLSWIGILTAPPQNPREHFMQHGQQVVGITKSTRWKCWWVAVTWTIWQQRNRIVFQNQGFNGSKVMDDALLLLWSWLKSNEKDFTVHFNQWTTNLSLGFCT</sequence>
<dbReference type="Pfam" id="PF13966">
    <property type="entry name" value="zf-RVT"/>
    <property type="match status" value="1"/>
</dbReference>
<dbReference type="InterPro" id="IPR026960">
    <property type="entry name" value="RVT-Znf"/>
</dbReference>
<evidence type="ECO:0000313" key="3">
    <source>
        <dbReference type="Proteomes" id="UP000289340"/>
    </source>
</evidence>